<dbReference type="SUPFAM" id="SSF49464">
    <property type="entry name" value="Carboxypeptidase regulatory domain-like"/>
    <property type="match status" value="1"/>
</dbReference>
<keyword evidence="10" id="KW-0998">Cell outer membrane</keyword>
<dbReference type="Pfam" id="PF13620">
    <property type="entry name" value="CarboxypepD_reg"/>
    <property type="match status" value="1"/>
</dbReference>
<accession>A0A381PM95</accession>
<evidence type="ECO:0000256" key="6">
    <source>
        <dbReference type="ARBA" id="ARBA00023004"/>
    </source>
</evidence>
<keyword evidence="6" id="KW-0408">Iron</keyword>
<keyword evidence="9" id="KW-0472">Membrane</keyword>
<dbReference type="InterPro" id="IPR012910">
    <property type="entry name" value="Plug_dom"/>
</dbReference>
<dbReference type="Pfam" id="PF07715">
    <property type="entry name" value="Plug"/>
    <property type="match status" value="1"/>
</dbReference>
<evidence type="ECO:0000313" key="13">
    <source>
        <dbReference type="EMBL" id="SUZ68060.1"/>
    </source>
</evidence>
<dbReference type="Pfam" id="PF00593">
    <property type="entry name" value="TonB_dep_Rec_b-barrel"/>
    <property type="match status" value="1"/>
</dbReference>
<proteinExistence type="predicted"/>
<evidence type="ECO:0000256" key="2">
    <source>
        <dbReference type="ARBA" id="ARBA00022448"/>
    </source>
</evidence>
<dbReference type="AlphaFoldDB" id="A0A381PM95"/>
<evidence type="ECO:0000259" key="11">
    <source>
        <dbReference type="Pfam" id="PF00593"/>
    </source>
</evidence>
<evidence type="ECO:0000256" key="1">
    <source>
        <dbReference type="ARBA" id="ARBA00004571"/>
    </source>
</evidence>
<dbReference type="CDD" id="cd01347">
    <property type="entry name" value="ligand_gated_channel"/>
    <property type="match status" value="1"/>
</dbReference>
<keyword evidence="3" id="KW-0410">Iron transport</keyword>
<keyword evidence="2" id="KW-0813">Transport</keyword>
<name>A0A381PM95_9ZZZZ</name>
<dbReference type="Gene3D" id="2.170.130.10">
    <property type="entry name" value="TonB-dependent receptor, plug domain"/>
    <property type="match status" value="1"/>
</dbReference>
<dbReference type="InterPro" id="IPR039426">
    <property type="entry name" value="TonB-dep_rcpt-like"/>
</dbReference>
<keyword evidence="8" id="KW-0798">TonB box</keyword>
<evidence type="ECO:0000256" key="10">
    <source>
        <dbReference type="ARBA" id="ARBA00023237"/>
    </source>
</evidence>
<dbReference type="PROSITE" id="PS52016">
    <property type="entry name" value="TONB_DEPENDENT_REC_3"/>
    <property type="match status" value="1"/>
</dbReference>
<evidence type="ECO:0000259" key="12">
    <source>
        <dbReference type="Pfam" id="PF07715"/>
    </source>
</evidence>
<dbReference type="InterPro" id="IPR000531">
    <property type="entry name" value="Beta-barrel_TonB"/>
</dbReference>
<evidence type="ECO:0000256" key="4">
    <source>
        <dbReference type="ARBA" id="ARBA00022692"/>
    </source>
</evidence>
<evidence type="ECO:0000256" key="7">
    <source>
        <dbReference type="ARBA" id="ARBA00023065"/>
    </source>
</evidence>
<dbReference type="EMBL" id="UINC01001028">
    <property type="protein sequence ID" value="SUZ68060.1"/>
    <property type="molecule type" value="Genomic_DNA"/>
</dbReference>
<evidence type="ECO:0000256" key="3">
    <source>
        <dbReference type="ARBA" id="ARBA00022496"/>
    </source>
</evidence>
<sequence length="818" mass="90105">MVIDLHDFASASVKRVFFVLILLAVGTPVGLTARPLQQAVVSGTVSEQGSLQPIAQALVRVAGTDNTVTTNQSGRFRIENVALGTRELQITALGYRTFNTAPLTIAGDSPTRVTITLESEPLKVERLIVTATKTAQNSLEVPAVVTVVDRQDIVERGDVELVDAIENAPGLMHTAQANAFESIELRGMPRQGNEFETTLLLIDGVPQTDSRNSARVINLPIDYSSSVEVVNGPNSALYGRTAIGGAINIITGKPTAQPRVVAEVQVGDFNHLRGTASASGPLADNAGYFVSWTSGGNKGFYTGSSDYDVSETAVFAKFEVAPDERSEAWISVNNVTSDNSLPTNVPVVDAENGVMLHEFDPRFDVFTNFNLSTANYHQEELRLTAFYSRDFGSNISLSNTFSYRDIQYNFIESGDFLGGTDTVSQTIEMYPFQLLTDENIFYDEVRLSYLPTFGNVDDELLVGVSYESNEGDKATDFITLDPMDPFGAFNINYLDLELPSRSDWEFHEWARVRYRLQTYAAYFQYQITPVRRLQLTAAGRFDRLDLKNVDELKAGEKSEETFDAFSPKFSALFRLVDGAETGSGQVNLNLYAAYSEAFKPPRHPSSLNPPGQDANLDPEDITNFEVGLKGSFLDGRGSLQATYFNMERDGVVISRQDGPLFIDSNAGKQDFEGLELTAAWAPMPNLSFQGNVAVYHNRFGDFVEQKSSTKTIDLTGNRLPAVPDRIYNVGGSYEPVDNVGFTLRFKYVGDRFADQDNILLLDGYPLLDASAYWSPGPVRFTLSGHNLLDERYFSSGGTANVNLGWPRQFTLVASYLYN</sequence>
<reference evidence="13" key="1">
    <citation type="submission" date="2018-05" db="EMBL/GenBank/DDBJ databases">
        <authorList>
            <person name="Lanie J.A."/>
            <person name="Ng W.-L."/>
            <person name="Kazmierczak K.M."/>
            <person name="Andrzejewski T.M."/>
            <person name="Davidsen T.M."/>
            <person name="Wayne K.J."/>
            <person name="Tettelin H."/>
            <person name="Glass J.I."/>
            <person name="Rusch D."/>
            <person name="Podicherti R."/>
            <person name="Tsui H.-C.T."/>
            <person name="Winkler M.E."/>
        </authorList>
    </citation>
    <scope>NUCLEOTIDE SEQUENCE</scope>
</reference>
<evidence type="ECO:0008006" key="14">
    <source>
        <dbReference type="Google" id="ProtNLM"/>
    </source>
</evidence>
<evidence type="ECO:0000256" key="5">
    <source>
        <dbReference type="ARBA" id="ARBA00022729"/>
    </source>
</evidence>
<dbReference type="Gene3D" id="2.60.40.1120">
    <property type="entry name" value="Carboxypeptidase-like, regulatory domain"/>
    <property type="match status" value="1"/>
</dbReference>
<dbReference type="GO" id="GO:0009279">
    <property type="term" value="C:cell outer membrane"/>
    <property type="evidence" value="ECO:0007669"/>
    <property type="project" value="UniProtKB-SubCell"/>
</dbReference>
<dbReference type="SUPFAM" id="SSF56935">
    <property type="entry name" value="Porins"/>
    <property type="match status" value="1"/>
</dbReference>
<keyword evidence="5" id="KW-0732">Signal</keyword>
<organism evidence="13">
    <name type="scientific">marine metagenome</name>
    <dbReference type="NCBI Taxonomy" id="408172"/>
    <lineage>
        <taxon>unclassified sequences</taxon>
        <taxon>metagenomes</taxon>
        <taxon>ecological metagenomes</taxon>
    </lineage>
</organism>
<dbReference type="Gene3D" id="2.40.170.20">
    <property type="entry name" value="TonB-dependent receptor, beta-barrel domain"/>
    <property type="match status" value="1"/>
</dbReference>
<evidence type="ECO:0000256" key="9">
    <source>
        <dbReference type="ARBA" id="ARBA00023136"/>
    </source>
</evidence>
<evidence type="ECO:0000256" key="8">
    <source>
        <dbReference type="ARBA" id="ARBA00023077"/>
    </source>
</evidence>
<dbReference type="PANTHER" id="PTHR32552:SF68">
    <property type="entry name" value="FERRICHROME OUTER MEMBRANE TRANSPORTER_PHAGE RECEPTOR"/>
    <property type="match status" value="1"/>
</dbReference>
<comment type="subcellular location">
    <subcellularLocation>
        <location evidence="1">Cell outer membrane</location>
        <topology evidence="1">Multi-pass membrane protein</topology>
    </subcellularLocation>
</comment>
<dbReference type="InterPro" id="IPR036942">
    <property type="entry name" value="Beta-barrel_TonB_sf"/>
</dbReference>
<dbReference type="InterPro" id="IPR008969">
    <property type="entry name" value="CarboxyPept-like_regulatory"/>
</dbReference>
<feature type="domain" description="TonB-dependent receptor-like beta-barrel" evidence="11">
    <location>
        <begin position="363"/>
        <end position="787"/>
    </location>
</feature>
<feature type="domain" description="TonB-dependent receptor plug" evidence="12">
    <location>
        <begin position="140"/>
        <end position="246"/>
    </location>
</feature>
<protein>
    <recommendedName>
        <fullName evidence="14">TonB-dependent receptor plug domain-containing protein</fullName>
    </recommendedName>
</protein>
<dbReference type="GO" id="GO:0015344">
    <property type="term" value="F:siderophore uptake transmembrane transporter activity"/>
    <property type="evidence" value="ECO:0007669"/>
    <property type="project" value="TreeGrafter"/>
</dbReference>
<gene>
    <name evidence="13" type="ORF">METZ01_LOCUS20914</name>
</gene>
<keyword evidence="4" id="KW-0812">Transmembrane</keyword>
<dbReference type="PANTHER" id="PTHR32552">
    <property type="entry name" value="FERRICHROME IRON RECEPTOR-RELATED"/>
    <property type="match status" value="1"/>
</dbReference>
<dbReference type="InterPro" id="IPR037066">
    <property type="entry name" value="Plug_dom_sf"/>
</dbReference>
<keyword evidence="7" id="KW-0406">Ion transport</keyword>